<dbReference type="InParanoid" id="E2BXD4"/>
<name>E2BXD4_HARSA</name>
<gene>
    <name evidence="1" type="ORF">EAI_12821</name>
</gene>
<reference evidence="1 2" key="1">
    <citation type="journal article" date="2010" name="Science">
        <title>Genomic comparison of the ants Camponotus floridanus and Harpegnathos saltator.</title>
        <authorList>
            <person name="Bonasio R."/>
            <person name="Zhang G."/>
            <person name="Ye C."/>
            <person name="Mutti N.S."/>
            <person name="Fang X."/>
            <person name="Qin N."/>
            <person name="Donahue G."/>
            <person name="Yang P."/>
            <person name="Li Q."/>
            <person name="Li C."/>
            <person name="Zhang P."/>
            <person name="Huang Z."/>
            <person name="Berger S.L."/>
            <person name="Reinberg D."/>
            <person name="Wang J."/>
            <person name="Liebig J."/>
        </authorList>
    </citation>
    <scope>NUCLEOTIDE SEQUENCE [LARGE SCALE GENOMIC DNA]</scope>
    <source>
        <strain evidence="1 2">R22 G/1</strain>
    </source>
</reference>
<dbReference type="EMBL" id="GL451245">
    <property type="protein sequence ID" value="EFN79646.1"/>
    <property type="molecule type" value="Genomic_DNA"/>
</dbReference>
<dbReference type="AlphaFoldDB" id="E2BXD4"/>
<dbReference type="Proteomes" id="UP000008237">
    <property type="component" value="Unassembled WGS sequence"/>
</dbReference>
<accession>E2BXD4</accession>
<proteinExistence type="predicted"/>
<evidence type="ECO:0000313" key="1">
    <source>
        <dbReference type="EMBL" id="EFN79646.1"/>
    </source>
</evidence>
<keyword evidence="2" id="KW-1185">Reference proteome</keyword>
<protein>
    <submittedName>
        <fullName evidence="1">Uncharacterized protein</fullName>
    </submittedName>
</protein>
<sequence>MEDKVKLTLKNAENGQLYNIFVSPEEAKRLETDESNSSIVDTELEHFDEN</sequence>
<organism evidence="2">
    <name type="scientific">Harpegnathos saltator</name>
    <name type="common">Jerdon's jumping ant</name>
    <dbReference type="NCBI Taxonomy" id="610380"/>
    <lineage>
        <taxon>Eukaryota</taxon>
        <taxon>Metazoa</taxon>
        <taxon>Ecdysozoa</taxon>
        <taxon>Arthropoda</taxon>
        <taxon>Hexapoda</taxon>
        <taxon>Insecta</taxon>
        <taxon>Pterygota</taxon>
        <taxon>Neoptera</taxon>
        <taxon>Endopterygota</taxon>
        <taxon>Hymenoptera</taxon>
        <taxon>Apocrita</taxon>
        <taxon>Aculeata</taxon>
        <taxon>Formicoidea</taxon>
        <taxon>Formicidae</taxon>
        <taxon>Ponerinae</taxon>
        <taxon>Ponerini</taxon>
        <taxon>Harpegnathos</taxon>
    </lineage>
</organism>
<evidence type="ECO:0000313" key="2">
    <source>
        <dbReference type="Proteomes" id="UP000008237"/>
    </source>
</evidence>